<comment type="caution">
    <text evidence="1">The sequence shown here is derived from an EMBL/GenBank/DDBJ whole genome shotgun (WGS) entry which is preliminary data.</text>
</comment>
<gene>
    <name evidence="1" type="ORF">J4Q44_G00140050</name>
</gene>
<sequence length="127" mass="14066">MPGSPGGTENAWFSRWYGECLVLQVVGRMPVSPEDHLRPCSAPETALDTCLSNSLMDGTTPRADYPSPLLVETNRRRLTVVSTYQAASPLLSATNQTWTPPPSPVGRRQPVRTRDHKLLRHQVECVV</sequence>
<accession>A0AAN8M3M0</accession>
<dbReference type="AlphaFoldDB" id="A0AAN8M3M0"/>
<name>A0AAN8M3M0_9TELE</name>
<dbReference type="Proteomes" id="UP001356427">
    <property type="component" value="Unassembled WGS sequence"/>
</dbReference>
<dbReference type="EMBL" id="JAGTTL010000011">
    <property type="protein sequence ID" value="KAK6316481.1"/>
    <property type="molecule type" value="Genomic_DNA"/>
</dbReference>
<protein>
    <submittedName>
        <fullName evidence="1">Uncharacterized protein</fullName>
    </submittedName>
</protein>
<reference evidence="1 2" key="1">
    <citation type="submission" date="2021-04" db="EMBL/GenBank/DDBJ databases">
        <authorList>
            <person name="De Guttry C."/>
            <person name="Zahm M."/>
            <person name="Klopp C."/>
            <person name="Cabau C."/>
            <person name="Louis A."/>
            <person name="Berthelot C."/>
            <person name="Parey E."/>
            <person name="Roest Crollius H."/>
            <person name="Montfort J."/>
            <person name="Robinson-Rechavi M."/>
            <person name="Bucao C."/>
            <person name="Bouchez O."/>
            <person name="Gislard M."/>
            <person name="Lluch J."/>
            <person name="Milhes M."/>
            <person name="Lampietro C."/>
            <person name="Lopez Roques C."/>
            <person name="Donnadieu C."/>
            <person name="Braasch I."/>
            <person name="Desvignes T."/>
            <person name="Postlethwait J."/>
            <person name="Bobe J."/>
            <person name="Wedekind C."/>
            <person name="Guiguen Y."/>
        </authorList>
    </citation>
    <scope>NUCLEOTIDE SEQUENCE [LARGE SCALE GENOMIC DNA]</scope>
    <source>
        <strain evidence="1">Cs_M1</strain>
        <tissue evidence="1">Blood</tissue>
    </source>
</reference>
<evidence type="ECO:0000313" key="1">
    <source>
        <dbReference type="EMBL" id="KAK6316481.1"/>
    </source>
</evidence>
<keyword evidence="2" id="KW-1185">Reference proteome</keyword>
<evidence type="ECO:0000313" key="2">
    <source>
        <dbReference type="Proteomes" id="UP001356427"/>
    </source>
</evidence>
<organism evidence="1 2">
    <name type="scientific">Coregonus suidteri</name>
    <dbReference type="NCBI Taxonomy" id="861788"/>
    <lineage>
        <taxon>Eukaryota</taxon>
        <taxon>Metazoa</taxon>
        <taxon>Chordata</taxon>
        <taxon>Craniata</taxon>
        <taxon>Vertebrata</taxon>
        <taxon>Euteleostomi</taxon>
        <taxon>Actinopterygii</taxon>
        <taxon>Neopterygii</taxon>
        <taxon>Teleostei</taxon>
        <taxon>Protacanthopterygii</taxon>
        <taxon>Salmoniformes</taxon>
        <taxon>Salmonidae</taxon>
        <taxon>Coregoninae</taxon>
        <taxon>Coregonus</taxon>
    </lineage>
</organism>
<proteinExistence type="predicted"/>